<proteinExistence type="inferred from homology"/>
<evidence type="ECO:0000313" key="9">
    <source>
        <dbReference type="EMBL" id="PRY61580.1"/>
    </source>
</evidence>
<dbReference type="GO" id="GO:0008235">
    <property type="term" value="F:metalloexopeptidase activity"/>
    <property type="evidence" value="ECO:0007669"/>
    <property type="project" value="InterPro"/>
</dbReference>
<protein>
    <submittedName>
        <fullName evidence="9">Aminopeptidase S</fullName>
    </submittedName>
</protein>
<dbReference type="FunFam" id="3.40.630.10:FF:000066">
    <property type="entry name" value="M28 family peptidase"/>
    <property type="match status" value="1"/>
</dbReference>
<name>A0A2T0UUI8_9MICO</name>
<keyword evidence="2" id="KW-0645">Protease</keyword>
<evidence type="ECO:0000256" key="1">
    <source>
        <dbReference type="ARBA" id="ARBA00005957"/>
    </source>
</evidence>
<dbReference type="SUPFAM" id="SSF53187">
    <property type="entry name" value="Zn-dependent exopeptidases"/>
    <property type="match status" value="1"/>
</dbReference>
<feature type="signal peptide" evidence="7">
    <location>
        <begin position="1"/>
        <end position="26"/>
    </location>
</feature>
<dbReference type="InterPro" id="IPR007484">
    <property type="entry name" value="Peptidase_M28"/>
</dbReference>
<dbReference type="OrthoDB" id="345880at2"/>
<evidence type="ECO:0000256" key="4">
    <source>
        <dbReference type="ARBA" id="ARBA00022729"/>
    </source>
</evidence>
<comment type="similarity">
    <text evidence="1">Belongs to the peptidase M28 family. M28A subfamily.</text>
</comment>
<evidence type="ECO:0000256" key="2">
    <source>
        <dbReference type="ARBA" id="ARBA00022670"/>
    </source>
</evidence>
<keyword evidence="5" id="KW-0378">Hydrolase</keyword>
<dbReference type="Gene3D" id="3.40.630.10">
    <property type="entry name" value="Zn peptidases"/>
    <property type="match status" value="1"/>
</dbReference>
<accession>A0A2T0UUI8</accession>
<dbReference type="Proteomes" id="UP000237822">
    <property type="component" value="Unassembled WGS sequence"/>
</dbReference>
<feature type="domain" description="Peptidase M28" evidence="8">
    <location>
        <begin position="107"/>
        <end position="312"/>
    </location>
</feature>
<keyword evidence="4 7" id="KW-0732">Signal</keyword>
<keyword evidence="10" id="KW-1185">Reference proteome</keyword>
<organism evidence="9 10">
    <name type="scientific">Knoellia remsis</name>
    <dbReference type="NCBI Taxonomy" id="407159"/>
    <lineage>
        <taxon>Bacteria</taxon>
        <taxon>Bacillati</taxon>
        <taxon>Actinomycetota</taxon>
        <taxon>Actinomycetes</taxon>
        <taxon>Micrococcales</taxon>
        <taxon>Intrasporangiaceae</taxon>
        <taxon>Knoellia</taxon>
    </lineage>
</organism>
<sequence>MYRAPRGTRLLALPALAALVAATATAAPSSARSLESGSTAAGPDISVANVQGHLTRLQAIADANGGNRGTGRPGYTASLDYVKGKLDAAGYTTSVQSFSTWSGTSYNLIAEWPGGDPTNVVMMGAHLDSITGGPGINDNGSGTAAVLETALAYAASGQTPKNRLRVGFWGAEELGLVGSKAYAASLSTTEKDKIRVYLNYDMIGSVNPGYFVYNDNPAGNGARDELTAYYDSRGIPWEYIDVQGRSDHAAFRSYGIPTAGIFSGAEGLKSSAQAQKWGGTAGRAFDPCYHRACDTTANIDPTALDRGADAVGHMWWLYAAKDYSATTPTRGKGKPVTVRYLSGERTANPTWVVDR</sequence>
<evidence type="ECO:0000256" key="7">
    <source>
        <dbReference type="SAM" id="SignalP"/>
    </source>
</evidence>
<dbReference type="AlphaFoldDB" id="A0A2T0UUI8"/>
<comment type="caution">
    <text evidence="9">The sequence shown here is derived from an EMBL/GenBank/DDBJ whole genome shotgun (WGS) entry which is preliminary data.</text>
</comment>
<evidence type="ECO:0000256" key="3">
    <source>
        <dbReference type="ARBA" id="ARBA00022723"/>
    </source>
</evidence>
<evidence type="ECO:0000256" key="6">
    <source>
        <dbReference type="ARBA" id="ARBA00022833"/>
    </source>
</evidence>
<dbReference type="Pfam" id="PF04389">
    <property type="entry name" value="Peptidase_M28"/>
    <property type="match status" value="1"/>
</dbReference>
<keyword evidence="3" id="KW-0479">Metal-binding</keyword>
<dbReference type="GO" id="GO:0006508">
    <property type="term" value="P:proteolysis"/>
    <property type="evidence" value="ECO:0007669"/>
    <property type="project" value="UniProtKB-KW"/>
</dbReference>
<dbReference type="InterPro" id="IPR041756">
    <property type="entry name" value="M28_SGAP-like"/>
</dbReference>
<dbReference type="PANTHER" id="PTHR12147">
    <property type="entry name" value="METALLOPEPTIDASE M28 FAMILY MEMBER"/>
    <property type="match status" value="1"/>
</dbReference>
<keyword evidence="6" id="KW-0862">Zinc</keyword>
<dbReference type="CDD" id="cd03876">
    <property type="entry name" value="M28_SGAP_like"/>
    <property type="match status" value="1"/>
</dbReference>
<evidence type="ECO:0000313" key="10">
    <source>
        <dbReference type="Proteomes" id="UP000237822"/>
    </source>
</evidence>
<feature type="chain" id="PRO_5015555837" evidence="7">
    <location>
        <begin position="27"/>
        <end position="355"/>
    </location>
</feature>
<dbReference type="GO" id="GO:0046872">
    <property type="term" value="F:metal ion binding"/>
    <property type="evidence" value="ECO:0007669"/>
    <property type="project" value="UniProtKB-KW"/>
</dbReference>
<evidence type="ECO:0000259" key="8">
    <source>
        <dbReference type="Pfam" id="PF04389"/>
    </source>
</evidence>
<gene>
    <name evidence="9" type="ORF">BCF74_105139</name>
</gene>
<dbReference type="EMBL" id="PVTI01000005">
    <property type="protein sequence ID" value="PRY61580.1"/>
    <property type="molecule type" value="Genomic_DNA"/>
</dbReference>
<dbReference type="RefSeq" id="WP_106296830.1">
    <property type="nucleotide sequence ID" value="NZ_PVTI01000005.1"/>
</dbReference>
<dbReference type="PANTHER" id="PTHR12147:SF26">
    <property type="entry name" value="PEPTIDASE M28 DOMAIN-CONTAINING PROTEIN"/>
    <property type="match status" value="1"/>
</dbReference>
<dbReference type="GO" id="GO:0004177">
    <property type="term" value="F:aminopeptidase activity"/>
    <property type="evidence" value="ECO:0007669"/>
    <property type="project" value="UniProtKB-KW"/>
</dbReference>
<evidence type="ECO:0000256" key="5">
    <source>
        <dbReference type="ARBA" id="ARBA00022801"/>
    </source>
</evidence>
<dbReference type="InterPro" id="IPR045175">
    <property type="entry name" value="M28_fam"/>
</dbReference>
<reference evidence="9 10" key="1">
    <citation type="submission" date="2018-03" db="EMBL/GenBank/DDBJ databases">
        <title>Genomic Encyclopedia of Archaeal and Bacterial Type Strains, Phase II (KMG-II): from individual species to whole genera.</title>
        <authorList>
            <person name="Goeker M."/>
        </authorList>
    </citation>
    <scope>NUCLEOTIDE SEQUENCE [LARGE SCALE GENOMIC DNA]</scope>
    <source>
        <strain evidence="9 10">ATCC BAA-1496</strain>
    </source>
</reference>
<keyword evidence="9" id="KW-0031">Aminopeptidase</keyword>